<proteinExistence type="predicted"/>
<keyword evidence="3" id="KW-1185">Reference proteome</keyword>
<sequence length="377" mass="42876">MAAPRETEQGHELSDLAPTLVRCHSPFLAPVRTALARPLPPIPELPSSSSNFSLPSPVFFSSSSSPSPSPEPTPDTLNACYVCLARKDPGSLLRGDPSDPRFPLAFRCLDCAGDGGLDVGRRHQLVSGQELWVCRWCGGAVPLLPSEPESWDGVEFHRDGCRAGYARALRDHWLTLVMQWFLVLVVGLLCFGRFLMVEEILEGFFVFFVATCFSSLFGFLRFRGRKVYQGPLLMEANRLMALTGTLYYVVRATFYDMDGSTTAAATPEDGSVDEASEDDSFWVSSNAATLTMLLLVWLLFHALFSCIGHMIVFYEWKWWRRMRPGMGFWRRVLEGFMFKMVIWADPYVVEQGFHPHWWRGLWRVVRVFRRRREGLPR</sequence>
<keyword evidence="1" id="KW-0812">Transmembrane</keyword>
<reference evidence="2 3" key="1">
    <citation type="submission" date="2016-07" db="EMBL/GenBank/DDBJ databases">
        <title>Multiple horizontal gene transfer events from other fungi enriched the ability of initially mycotrophic Trichoderma (Ascomycota) to feed on dead plant biomass.</title>
        <authorList>
            <consortium name="DOE Joint Genome Institute"/>
            <person name="Aerts A."/>
            <person name="Atanasova L."/>
            <person name="Chenthamara K."/>
            <person name="Zhang J."/>
            <person name="Grujic M."/>
            <person name="Henrissat B."/>
            <person name="Kuo A."/>
            <person name="Salamov A."/>
            <person name="Lipzen A."/>
            <person name="Labutti K."/>
            <person name="Barry K."/>
            <person name="Miao Y."/>
            <person name="Rahimi M.J."/>
            <person name="Shen Q."/>
            <person name="Grigoriev I.V."/>
            <person name="Kubicek C.P."/>
            <person name="Druzhinina I.S."/>
        </authorList>
    </citation>
    <scope>NUCLEOTIDE SEQUENCE [LARGE SCALE GENOMIC DNA]</scope>
    <source>
        <strain evidence="2 3">ATCC 18648</strain>
    </source>
</reference>
<gene>
    <name evidence="2" type="ORF">M440DRAFT_8291</name>
</gene>
<evidence type="ECO:0000313" key="2">
    <source>
        <dbReference type="EMBL" id="PTB72027.1"/>
    </source>
</evidence>
<dbReference type="AlphaFoldDB" id="A0A2T4BRU0"/>
<keyword evidence="1" id="KW-0472">Membrane</keyword>
<feature type="transmembrane region" description="Helical" evidence="1">
    <location>
        <begin position="200"/>
        <end position="220"/>
    </location>
</feature>
<feature type="transmembrane region" description="Helical" evidence="1">
    <location>
        <begin position="290"/>
        <end position="314"/>
    </location>
</feature>
<evidence type="ECO:0000313" key="3">
    <source>
        <dbReference type="Proteomes" id="UP000240760"/>
    </source>
</evidence>
<evidence type="ECO:0000256" key="1">
    <source>
        <dbReference type="SAM" id="Phobius"/>
    </source>
</evidence>
<keyword evidence="1" id="KW-1133">Transmembrane helix</keyword>
<dbReference type="Proteomes" id="UP000240760">
    <property type="component" value="Unassembled WGS sequence"/>
</dbReference>
<dbReference type="OrthoDB" id="4759647at2759"/>
<feature type="transmembrane region" description="Helical" evidence="1">
    <location>
        <begin position="173"/>
        <end position="194"/>
    </location>
</feature>
<organism evidence="2 3">
    <name type="scientific">Trichoderma longibrachiatum ATCC 18648</name>
    <dbReference type="NCBI Taxonomy" id="983965"/>
    <lineage>
        <taxon>Eukaryota</taxon>
        <taxon>Fungi</taxon>
        <taxon>Dikarya</taxon>
        <taxon>Ascomycota</taxon>
        <taxon>Pezizomycotina</taxon>
        <taxon>Sordariomycetes</taxon>
        <taxon>Hypocreomycetidae</taxon>
        <taxon>Hypocreales</taxon>
        <taxon>Hypocreaceae</taxon>
        <taxon>Trichoderma</taxon>
    </lineage>
</organism>
<feature type="transmembrane region" description="Helical" evidence="1">
    <location>
        <begin position="232"/>
        <end position="250"/>
    </location>
</feature>
<accession>A0A2T4BRU0</accession>
<dbReference type="EMBL" id="KZ679143">
    <property type="protein sequence ID" value="PTB72027.1"/>
    <property type="molecule type" value="Genomic_DNA"/>
</dbReference>
<name>A0A2T4BRU0_TRILO</name>
<protein>
    <submittedName>
        <fullName evidence="2">Uncharacterized protein</fullName>
    </submittedName>
</protein>